<dbReference type="InterPro" id="IPR049468">
    <property type="entry name" value="Restrct_endonuc-II-like_dom"/>
</dbReference>
<dbReference type="SUPFAM" id="SSF47819">
    <property type="entry name" value="HRDC-like"/>
    <property type="match status" value="1"/>
</dbReference>
<organism evidence="2 3">
    <name type="scientific">Acholeplasma oculi</name>
    <dbReference type="NCBI Taxonomy" id="35623"/>
    <lineage>
        <taxon>Bacteria</taxon>
        <taxon>Bacillati</taxon>
        <taxon>Mycoplasmatota</taxon>
        <taxon>Mollicutes</taxon>
        <taxon>Acholeplasmatales</taxon>
        <taxon>Acholeplasmataceae</taxon>
        <taxon>Acholeplasma</taxon>
    </lineage>
</organism>
<sequence length="1232" mass="145131">MALFKNELQEQLLHIRTTIRKKHFEETGEEILVCSDHVIQEMASKKPTKQRDLLAISEVDNHFLEKYSRHFLVVIDTYVESQVKTIRLSKSAQQVIKHYKDRLANISKNNHNLYLGKIDATHSFDLTHLDSTNDLNDFVRNQRTKQLKLSFKEDKSFDSITKLYREVNKTFKEKGSYSLYIAYPFIEGVFKKEKFPIKAPLLYYPVRLERTLKTFTLKKDNERDIVFNRDLLLTLSKLNKTKPIKDLPQIIDMSEQTMNQIVLPLYESFGLNINRYQEDLQYINFKNMLKDDFMKNTKSSFMIKPYITLSRFELYSSSVQTDMDKILATNKYNDLLEGLIDEKDIDSREQGIPPIDIKPVRESQIKYINDLNFSQEKVIELLNKEKKLVIWGPPGTGKSQTITSLIASSILNGENVLVVSEKKVALEVIYSRLKRAAKYAIFLDDAENKQVFYDQFKKILDPEPPVRTENNDIYSHDIEIEETLNTLEESLKLLYKNQLDGLSVHELYYRYIKDKDVVNELKPLHIFNLFNQTFKKPKFQFVLDIEKKFKTDKFLSEMIDLYRLFKKFPYLRKIDTAYTRSHKLIFKEFHDKYLEALGLYTKAGFFKKRKIVKSIVNLYSGQLNFISPKVNMIKRLIHDMFMYPYLENFIWTNLSSLNKKYQQYHDLNKNETSYLMMLSDAKLFENVPDIYKYRTYIMDAYFTGFLEDFKAKNQSSLYILDKYQSKIDELSKNQDTKMRITLESFEMELYKHALDLSNTKRIMDIKRILDGTNKPSVQSFIEKFNLEIQNHIRLFMMTPEVISATLPLIHGMFDLVIFDEASQMFVEKGIPGIYRAKKVVIAGDPKQLRPSSLGIGRLEDSDNLYEEDAEQDITYEAKSLLDLARFRFKEALLNYHYRSEYEELIAFSNHAFYDAKLMIAPNQSNPDEPPITYHYVKDGRFIQRSNVNEAKEVVKIIQKIFRERKNNESIGVITFNSPQRDMIMNEIDQMLFKRGTYQKAFEQELFRKDNDQDTSLFVKNIENVQGDERDIIIFSMGYAKNELGILQRQFGWLNQEGGKNRLNVAITRAKKKIYFVSSLYPEEFKVDDLSSTGPKLLKDFMRYCYFVSHKNNAMTKEVLKNLYLTDASTKEALISVMIDDLSKKLEKLGYQVEHHIGIGKYRIDLAVKKDNQSYQLGIISSLDKAGASARKDFLHQEKYLHSRNWKIYRLFESNWFTDPQKELKNIKELLKN</sequence>
<dbReference type="InterPro" id="IPR010997">
    <property type="entry name" value="HRDC-like_sf"/>
</dbReference>
<dbReference type="InterPro" id="IPR041677">
    <property type="entry name" value="DNA2/NAM7_AAA_11"/>
</dbReference>
<dbReference type="Pfam" id="PF18741">
    <property type="entry name" value="MTES_1575"/>
    <property type="match status" value="1"/>
</dbReference>
<dbReference type="RefSeq" id="WP_045749246.1">
    <property type="nucleotide sequence ID" value="NZ_FUZK01000001.1"/>
</dbReference>
<keyword evidence="2" id="KW-0547">Nucleotide-binding</keyword>
<gene>
    <name evidence="2" type="ORF">Aocu_06590</name>
</gene>
<dbReference type="SUPFAM" id="SSF52540">
    <property type="entry name" value="P-loop containing nucleoside triphosphate hydrolases"/>
    <property type="match status" value="1"/>
</dbReference>
<dbReference type="Gene3D" id="3.40.50.300">
    <property type="entry name" value="P-loop containing nucleotide triphosphate hydrolases"/>
    <property type="match status" value="3"/>
</dbReference>
<dbReference type="InterPro" id="IPR002121">
    <property type="entry name" value="HRDC_dom"/>
</dbReference>
<evidence type="ECO:0000259" key="1">
    <source>
        <dbReference type="PROSITE" id="PS50967"/>
    </source>
</evidence>
<feature type="domain" description="HRDC" evidence="1">
    <location>
        <begin position="2"/>
        <end position="85"/>
    </location>
</feature>
<keyword evidence="2" id="KW-0378">Hydrolase</keyword>
<protein>
    <submittedName>
        <fullName evidence="2">Putative helicase</fullName>
    </submittedName>
</protein>
<keyword evidence="2" id="KW-0067">ATP-binding</keyword>
<dbReference type="Pfam" id="PF13086">
    <property type="entry name" value="AAA_11"/>
    <property type="match status" value="2"/>
</dbReference>
<dbReference type="Proteomes" id="UP000032434">
    <property type="component" value="Chromosome 1"/>
</dbReference>
<dbReference type="PATRIC" id="fig|35623.3.peg.659"/>
<dbReference type="GO" id="GO:0000166">
    <property type="term" value="F:nucleotide binding"/>
    <property type="evidence" value="ECO:0007669"/>
    <property type="project" value="InterPro"/>
</dbReference>
<dbReference type="GO" id="GO:0003676">
    <property type="term" value="F:nucleic acid binding"/>
    <property type="evidence" value="ECO:0007669"/>
    <property type="project" value="InterPro"/>
</dbReference>
<dbReference type="KEGG" id="aoc:Aocu_06590"/>
<dbReference type="InterPro" id="IPR025103">
    <property type="entry name" value="DUF4011"/>
</dbReference>
<dbReference type="PANTHER" id="PTHR10887">
    <property type="entry name" value="DNA2/NAM7 HELICASE FAMILY"/>
    <property type="match status" value="1"/>
</dbReference>
<dbReference type="CDD" id="cd18808">
    <property type="entry name" value="SF1_C_Upf1"/>
    <property type="match status" value="1"/>
</dbReference>
<accession>A0A061AIF7</accession>
<dbReference type="Pfam" id="PF13087">
    <property type="entry name" value="AAA_12"/>
    <property type="match status" value="1"/>
</dbReference>
<keyword evidence="3" id="KW-1185">Reference proteome</keyword>
<dbReference type="Pfam" id="PF00570">
    <property type="entry name" value="HRDC"/>
    <property type="match status" value="1"/>
</dbReference>
<evidence type="ECO:0000313" key="2">
    <source>
        <dbReference type="EMBL" id="CDR30732.1"/>
    </source>
</evidence>
<dbReference type="InterPro" id="IPR041679">
    <property type="entry name" value="DNA2/NAM7-like_C"/>
</dbReference>
<dbReference type="AlphaFoldDB" id="A0A061AIF7"/>
<dbReference type="Gene3D" id="1.10.150.80">
    <property type="entry name" value="HRDC domain"/>
    <property type="match status" value="1"/>
</dbReference>
<dbReference type="EMBL" id="LK028559">
    <property type="protein sequence ID" value="CDR30732.1"/>
    <property type="molecule type" value="Genomic_DNA"/>
</dbReference>
<dbReference type="OrthoDB" id="9757917at2"/>
<dbReference type="PROSITE" id="PS50967">
    <property type="entry name" value="HRDC"/>
    <property type="match status" value="1"/>
</dbReference>
<dbReference type="PANTHER" id="PTHR10887:SF530">
    <property type="entry name" value="SUPERFAMILY I DNA HELICASES"/>
    <property type="match status" value="1"/>
</dbReference>
<keyword evidence="2" id="KW-0347">Helicase</keyword>
<dbReference type="GO" id="GO:0004386">
    <property type="term" value="F:helicase activity"/>
    <property type="evidence" value="ECO:0007669"/>
    <property type="project" value="UniProtKB-KW"/>
</dbReference>
<reference evidence="3" key="1">
    <citation type="submission" date="2014-05" db="EMBL/GenBank/DDBJ databases">
        <authorList>
            <person name="Kube M."/>
        </authorList>
    </citation>
    <scope>NUCLEOTIDE SEQUENCE [LARGE SCALE GENOMIC DNA]</scope>
</reference>
<dbReference type="InParanoid" id="A0A061AIF7"/>
<proteinExistence type="predicted"/>
<dbReference type="InterPro" id="IPR044876">
    <property type="entry name" value="HRDC_dom_sf"/>
</dbReference>
<name>A0A061AIF7_9MOLU</name>
<dbReference type="InterPro" id="IPR047187">
    <property type="entry name" value="SF1_C_Upf1"/>
</dbReference>
<dbReference type="InterPro" id="IPR045055">
    <property type="entry name" value="DNA2/NAM7-like"/>
</dbReference>
<dbReference type="HOGENOM" id="CLU_000788_4_0_14"/>
<dbReference type="InterPro" id="IPR027417">
    <property type="entry name" value="P-loop_NTPase"/>
</dbReference>
<dbReference type="Pfam" id="PF13195">
    <property type="entry name" value="DUF4011"/>
    <property type="match status" value="1"/>
</dbReference>
<evidence type="ECO:0000313" key="3">
    <source>
        <dbReference type="Proteomes" id="UP000032434"/>
    </source>
</evidence>
<dbReference type="STRING" id="35623.Aocu_06590"/>